<feature type="transmembrane region" description="Helical" evidence="1">
    <location>
        <begin position="33"/>
        <end position="53"/>
    </location>
</feature>
<proteinExistence type="predicted"/>
<feature type="transmembrane region" description="Helical" evidence="1">
    <location>
        <begin position="6"/>
        <end position="26"/>
    </location>
</feature>
<dbReference type="EMBL" id="JAMYQB010000025">
    <property type="protein sequence ID" value="MER9407369.1"/>
    <property type="molecule type" value="Genomic_DNA"/>
</dbReference>
<evidence type="ECO:0000256" key="1">
    <source>
        <dbReference type="SAM" id="Phobius"/>
    </source>
</evidence>
<protein>
    <submittedName>
        <fullName evidence="2">Uncharacterized protein</fullName>
    </submittedName>
</protein>
<name>A0ABV1Z644_9HYPH</name>
<evidence type="ECO:0000313" key="2">
    <source>
        <dbReference type="EMBL" id="MER9407369.1"/>
    </source>
</evidence>
<dbReference type="Proteomes" id="UP001433071">
    <property type="component" value="Unassembled WGS sequence"/>
</dbReference>
<comment type="caution">
    <text evidence="2">The sequence shown here is derived from an EMBL/GenBank/DDBJ whole genome shotgun (WGS) entry which is preliminary data.</text>
</comment>
<dbReference type="RefSeq" id="WP_352561198.1">
    <property type="nucleotide sequence ID" value="NZ_JAMYQB010000025.1"/>
</dbReference>
<accession>A0ABV1Z644</accession>
<organism evidence="2 3">
    <name type="scientific">Mesorhizobium caraganae</name>
    <dbReference type="NCBI Taxonomy" id="483206"/>
    <lineage>
        <taxon>Bacteria</taxon>
        <taxon>Pseudomonadati</taxon>
        <taxon>Pseudomonadota</taxon>
        <taxon>Alphaproteobacteria</taxon>
        <taxon>Hyphomicrobiales</taxon>
        <taxon>Phyllobacteriaceae</taxon>
        <taxon>Mesorhizobium</taxon>
    </lineage>
</organism>
<gene>
    <name evidence="2" type="ORF">NKI36_25385</name>
</gene>
<reference evidence="2 3" key="1">
    <citation type="journal article" date="2024" name="Proc. Natl. Acad. Sci. U.S.A.">
        <title>The evolutionary genomics of adaptation to stress in wild rhizobium bacteria.</title>
        <authorList>
            <person name="Kehlet-Delgado H."/>
            <person name="Montoya A.P."/>
            <person name="Jensen K.T."/>
            <person name="Wendlandt C.E."/>
            <person name="Dexheimer C."/>
            <person name="Roberts M."/>
            <person name="Torres Martinez L."/>
            <person name="Friesen M.L."/>
            <person name="Griffitts J.S."/>
            <person name="Porter S.S."/>
        </authorList>
    </citation>
    <scope>NUCLEOTIDE SEQUENCE [LARGE SCALE GENOMIC DNA]</scope>
    <source>
        <strain evidence="2 3">M0641</strain>
    </source>
</reference>
<keyword evidence="1" id="KW-1133">Transmembrane helix</keyword>
<keyword evidence="1" id="KW-0812">Transmembrane</keyword>
<evidence type="ECO:0000313" key="3">
    <source>
        <dbReference type="Proteomes" id="UP001433071"/>
    </source>
</evidence>
<sequence length="257" mass="28358">MAISTKTLQIGITISALIAILLRLIFPTLFERIDFVSVALLVVAAIPWVSPLISKISIPGVIEAELRELKREFEETKEEAASASEIALRSQNIALLSTTEVKDGRSSRGSSAKLVSLAKEYTAVRASMPGNPLRTSRMDELFGKMVKEARNLGPQWKEYAKLLRSDDGGDQLSGIAYAYAFPAEVEVNVLIDTVENSQQRFVQYWGLRAIQRALDADGLFSVKDAERLHSLPSAFSSGTDRFIIASGISRNLRNKQR</sequence>
<keyword evidence="3" id="KW-1185">Reference proteome</keyword>
<keyword evidence="1" id="KW-0472">Membrane</keyword>